<evidence type="ECO:0000256" key="3">
    <source>
        <dbReference type="ARBA" id="ARBA00010258"/>
    </source>
</evidence>
<evidence type="ECO:0000256" key="16">
    <source>
        <dbReference type="RuleBase" id="RU368018"/>
    </source>
</evidence>
<dbReference type="Gene3D" id="3.30.40.10">
    <property type="entry name" value="Zinc/RING finger domain, C3HC4 (zinc finger)"/>
    <property type="match status" value="1"/>
</dbReference>
<keyword evidence="7 16" id="KW-0479">Metal-binding</keyword>
<dbReference type="InterPro" id="IPR036388">
    <property type="entry name" value="WH-like_DNA-bd_sf"/>
</dbReference>
<name>A0AAD7FPW3_9AGAR</name>
<dbReference type="EC" id="2.3.2.27" evidence="4 16"/>
<evidence type="ECO:0000313" key="20">
    <source>
        <dbReference type="Proteomes" id="UP001221142"/>
    </source>
</evidence>
<dbReference type="InterPro" id="IPR013083">
    <property type="entry name" value="Znf_RING/FYVE/PHD"/>
</dbReference>
<comment type="function">
    <text evidence="16">Acts in a DNA repair pathway for removal of UV-induced DNA damage that is distinct from classical nucleotide excision repair and in repair of ionizing radiation damage. Functions in homologous recombination repair of DNA double strand breaks and in recovery of stalled replication forks.</text>
</comment>
<evidence type="ECO:0000256" key="8">
    <source>
        <dbReference type="ARBA" id="ARBA00022763"/>
    </source>
</evidence>
<dbReference type="Gene3D" id="1.10.10.10">
    <property type="entry name" value="Winged helix-like DNA-binding domain superfamily/Winged helix DNA-binding domain"/>
    <property type="match status" value="1"/>
</dbReference>
<dbReference type="SUPFAM" id="SSF57850">
    <property type="entry name" value="RING/U-box"/>
    <property type="match status" value="1"/>
</dbReference>
<dbReference type="Gene3D" id="3.90.1150.220">
    <property type="match status" value="1"/>
</dbReference>
<feature type="region of interest" description="Disordered" evidence="17">
    <location>
        <begin position="224"/>
        <end position="353"/>
    </location>
</feature>
<evidence type="ECO:0000256" key="7">
    <source>
        <dbReference type="ARBA" id="ARBA00022723"/>
    </source>
</evidence>
<feature type="compositionally biased region" description="Basic and acidic residues" evidence="17">
    <location>
        <begin position="245"/>
        <end position="261"/>
    </location>
</feature>
<dbReference type="PROSITE" id="PS50089">
    <property type="entry name" value="ZF_RING_2"/>
    <property type="match status" value="1"/>
</dbReference>
<dbReference type="GO" id="GO:0005634">
    <property type="term" value="C:nucleus"/>
    <property type="evidence" value="ECO:0007669"/>
    <property type="project" value="UniProtKB-SubCell"/>
</dbReference>
<dbReference type="InterPro" id="IPR011513">
    <property type="entry name" value="Nse1"/>
</dbReference>
<keyword evidence="13 16" id="KW-0234">DNA repair</keyword>
<dbReference type="GO" id="GO:0061630">
    <property type="term" value="F:ubiquitin protein ligase activity"/>
    <property type="evidence" value="ECO:0007669"/>
    <property type="project" value="UniProtKB-EC"/>
</dbReference>
<feature type="domain" description="RING-type" evidence="18">
    <location>
        <begin position="186"/>
        <end position="228"/>
    </location>
</feature>
<dbReference type="GO" id="GO:0030915">
    <property type="term" value="C:Smc5-Smc6 complex"/>
    <property type="evidence" value="ECO:0007669"/>
    <property type="project" value="UniProtKB-UniRule"/>
</dbReference>
<dbReference type="AlphaFoldDB" id="A0AAD7FPW3"/>
<keyword evidence="14 16" id="KW-0539">Nucleus</keyword>
<dbReference type="GO" id="GO:0000724">
    <property type="term" value="P:double-strand break repair via homologous recombination"/>
    <property type="evidence" value="ECO:0007669"/>
    <property type="project" value="TreeGrafter"/>
</dbReference>
<evidence type="ECO:0000256" key="4">
    <source>
        <dbReference type="ARBA" id="ARBA00012483"/>
    </source>
</evidence>
<evidence type="ECO:0000256" key="13">
    <source>
        <dbReference type="ARBA" id="ARBA00023204"/>
    </source>
</evidence>
<keyword evidence="8 16" id="KW-0227">DNA damage</keyword>
<comment type="similarity">
    <text evidence="3 16">Belongs to the NSE1 family.</text>
</comment>
<dbReference type="InterPro" id="IPR001841">
    <property type="entry name" value="Znf_RING"/>
</dbReference>
<evidence type="ECO:0000256" key="10">
    <source>
        <dbReference type="ARBA" id="ARBA00022786"/>
    </source>
</evidence>
<proteinExistence type="inferred from homology"/>
<evidence type="ECO:0000256" key="17">
    <source>
        <dbReference type="SAM" id="MobiDB-lite"/>
    </source>
</evidence>
<evidence type="ECO:0000313" key="19">
    <source>
        <dbReference type="EMBL" id="KAJ7632558.1"/>
    </source>
</evidence>
<protein>
    <recommendedName>
        <fullName evidence="5 16">Non-structural maintenance of chromosomes element 1 homolog</fullName>
        <ecNumber evidence="4 16">2.3.2.27</ecNumber>
    </recommendedName>
</protein>
<sequence length="353" mass="40128">MARVSSKDVHRLFLQAVLSRGFLSAKLAQVLWEKSRDAVQAVGGDDVELAPAGDWDTSSFRQFQEEMTGREMYAIVNRKDDPIAQMATEYTPGEIAYFKAMVSRANHARSTSNPSPYPPWLRLREVAALKPKSNMSKTQAEVVLASFVAQGWLLRSKRGRYSLSTRAVLELLPYLKSTYPDEIAECTICLEMVTKGVACTTAQCQACTHYHCFKKYMRTRRRECPSCNNEWPGDQEKLIPIGEAAAREGDDGRRRVRKTSENDEDEEDEDEETGGEDEPSQPRTQRSRKSKSKAAEKMDVDEEEEEPQPRTQRSRKGKGKQSMVVDDDDDEEPEEDDEEDDTPVQKRRSSRRG</sequence>
<dbReference type="CDD" id="cd16493">
    <property type="entry name" value="RING-CH-C4HC3_NSE1"/>
    <property type="match status" value="1"/>
</dbReference>
<keyword evidence="10 16" id="KW-0833">Ubl conjugation pathway</keyword>
<dbReference type="InterPro" id="IPR014857">
    <property type="entry name" value="Nse1_RING_C4HC3-type"/>
</dbReference>
<keyword evidence="20" id="KW-1185">Reference proteome</keyword>
<feature type="compositionally biased region" description="Acidic residues" evidence="17">
    <location>
        <begin position="325"/>
        <end position="342"/>
    </location>
</feature>
<keyword evidence="9 15" id="KW-0863">Zinc-finger</keyword>
<dbReference type="GO" id="GO:0008270">
    <property type="term" value="F:zinc ion binding"/>
    <property type="evidence" value="ECO:0007669"/>
    <property type="project" value="UniProtKB-KW"/>
</dbReference>
<evidence type="ECO:0000256" key="14">
    <source>
        <dbReference type="ARBA" id="ARBA00023242"/>
    </source>
</evidence>
<evidence type="ECO:0000256" key="9">
    <source>
        <dbReference type="ARBA" id="ARBA00022771"/>
    </source>
</evidence>
<comment type="caution">
    <text evidence="19">The sequence shown here is derived from an EMBL/GenBank/DDBJ whole genome shotgun (WGS) entry which is preliminary data.</text>
</comment>
<dbReference type="Pfam" id="PF08746">
    <property type="entry name" value="zf-RING-like"/>
    <property type="match status" value="1"/>
</dbReference>
<evidence type="ECO:0000259" key="18">
    <source>
        <dbReference type="PROSITE" id="PS50089"/>
    </source>
</evidence>
<reference evidence="19" key="1">
    <citation type="submission" date="2023-03" db="EMBL/GenBank/DDBJ databases">
        <title>Massive genome expansion in bonnet fungi (Mycena s.s.) driven by repeated elements and novel gene families across ecological guilds.</title>
        <authorList>
            <consortium name="Lawrence Berkeley National Laboratory"/>
            <person name="Harder C.B."/>
            <person name="Miyauchi S."/>
            <person name="Viragh M."/>
            <person name="Kuo A."/>
            <person name="Thoen E."/>
            <person name="Andreopoulos B."/>
            <person name="Lu D."/>
            <person name="Skrede I."/>
            <person name="Drula E."/>
            <person name="Henrissat B."/>
            <person name="Morin E."/>
            <person name="Kohler A."/>
            <person name="Barry K."/>
            <person name="LaButti K."/>
            <person name="Morin E."/>
            <person name="Salamov A."/>
            <person name="Lipzen A."/>
            <person name="Mereny Z."/>
            <person name="Hegedus B."/>
            <person name="Baldrian P."/>
            <person name="Stursova M."/>
            <person name="Weitz H."/>
            <person name="Taylor A."/>
            <person name="Grigoriev I.V."/>
            <person name="Nagy L.G."/>
            <person name="Martin F."/>
            <person name="Kauserud H."/>
        </authorList>
    </citation>
    <scope>NUCLEOTIDE SEQUENCE</scope>
    <source>
        <strain evidence="19">9284</strain>
    </source>
</reference>
<keyword evidence="6 16" id="KW-0808">Transferase</keyword>
<evidence type="ECO:0000256" key="2">
    <source>
        <dbReference type="ARBA" id="ARBA00004123"/>
    </source>
</evidence>
<evidence type="ECO:0000256" key="6">
    <source>
        <dbReference type="ARBA" id="ARBA00022679"/>
    </source>
</evidence>
<dbReference type="Pfam" id="PF07574">
    <property type="entry name" value="SMC_Nse1"/>
    <property type="match status" value="1"/>
</dbReference>
<keyword evidence="12 16" id="KW-0233">DNA recombination</keyword>
<evidence type="ECO:0000256" key="1">
    <source>
        <dbReference type="ARBA" id="ARBA00000900"/>
    </source>
</evidence>
<dbReference type="EMBL" id="JARKIF010000008">
    <property type="protein sequence ID" value="KAJ7632558.1"/>
    <property type="molecule type" value="Genomic_DNA"/>
</dbReference>
<evidence type="ECO:0000256" key="12">
    <source>
        <dbReference type="ARBA" id="ARBA00023172"/>
    </source>
</evidence>
<feature type="compositionally biased region" description="Acidic residues" evidence="17">
    <location>
        <begin position="262"/>
        <end position="279"/>
    </location>
</feature>
<evidence type="ECO:0000256" key="15">
    <source>
        <dbReference type="PROSITE-ProRule" id="PRU00175"/>
    </source>
</evidence>
<organism evidence="19 20">
    <name type="scientific">Roridomyces roridus</name>
    <dbReference type="NCBI Taxonomy" id="1738132"/>
    <lineage>
        <taxon>Eukaryota</taxon>
        <taxon>Fungi</taxon>
        <taxon>Dikarya</taxon>
        <taxon>Basidiomycota</taxon>
        <taxon>Agaricomycotina</taxon>
        <taxon>Agaricomycetes</taxon>
        <taxon>Agaricomycetidae</taxon>
        <taxon>Agaricales</taxon>
        <taxon>Marasmiineae</taxon>
        <taxon>Mycenaceae</taxon>
        <taxon>Roridomyces</taxon>
    </lineage>
</organism>
<evidence type="ECO:0000256" key="5">
    <source>
        <dbReference type="ARBA" id="ARBA00019422"/>
    </source>
</evidence>
<keyword evidence="11 16" id="KW-0862">Zinc</keyword>
<dbReference type="PANTHER" id="PTHR20973:SF0">
    <property type="entry name" value="NON-STRUCTURAL MAINTENANCE OF CHROMOSOMES ELEMENT 1 HOMOLOG"/>
    <property type="match status" value="1"/>
</dbReference>
<evidence type="ECO:0000256" key="11">
    <source>
        <dbReference type="ARBA" id="ARBA00022833"/>
    </source>
</evidence>
<gene>
    <name evidence="19" type="ORF">FB45DRAFT_1146824</name>
</gene>
<dbReference type="PANTHER" id="PTHR20973">
    <property type="entry name" value="NON-SMC ELEMENT 1-RELATED"/>
    <property type="match status" value="1"/>
</dbReference>
<dbReference type="Proteomes" id="UP001221142">
    <property type="component" value="Unassembled WGS sequence"/>
</dbReference>
<comment type="catalytic activity">
    <reaction evidence="1 16">
        <text>S-ubiquitinyl-[E2 ubiquitin-conjugating enzyme]-L-cysteine + [acceptor protein]-L-lysine = [E2 ubiquitin-conjugating enzyme]-L-cysteine + N(6)-ubiquitinyl-[acceptor protein]-L-lysine.</text>
        <dbReference type="EC" id="2.3.2.27"/>
    </reaction>
</comment>
<comment type="subunit">
    <text evidence="16">Component of the Smc5-Smc6 complex.</text>
</comment>
<comment type="subcellular location">
    <subcellularLocation>
        <location evidence="2 16">Nucleus</location>
    </subcellularLocation>
</comment>
<accession>A0AAD7FPW3</accession>